<dbReference type="PANTHER" id="PTHR22916">
    <property type="entry name" value="GLYCOSYLTRANSFERASE"/>
    <property type="match status" value="1"/>
</dbReference>
<dbReference type="Gene3D" id="3.90.550.10">
    <property type="entry name" value="Spore Coat Polysaccharide Biosynthesis Protein SpsA, Chain A"/>
    <property type="match status" value="1"/>
</dbReference>
<evidence type="ECO:0000256" key="1">
    <source>
        <dbReference type="ARBA" id="ARBA00022676"/>
    </source>
</evidence>
<dbReference type="CDD" id="cd00761">
    <property type="entry name" value="Glyco_tranf_GTA_type"/>
    <property type="match status" value="1"/>
</dbReference>
<keyword evidence="1 4" id="KW-0328">Glycosyltransferase</keyword>
<protein>
    <submittedName>
        <fullName evidence="4">Glycosyltransferase, group 2 family protein</fullName>
        <ecNumber evidence="4">2.4.-.-</ecNumber>
    </submittedName>
</protein>
<name>B9Y890_9FIRM</name>
<keyword evidence="2 4" id="KW-0808">Transferase</keyword>
<dbReference type="InterPro" id="IPR029044">
    <property type="entry name" value="Nucleotide-diphossugar_trans"/>
</dbReference>
<dbReference type="SUPFAM" id="SSF53448">
    <property type="entry name" value="Nucleotide-diphospho-sugar transferases"/>
    <property type="match status" value="1"/>
</dbReference>
<dbReference type="EC" id="2.4.-.-" evidence="4"/>
<dbReference type="EMBL" id="ACCF01000114">
    <property type="protein sequence ID" value="EEF67806.1"/>
    <property type="molecule type" value="Genomic_DNA"/>
</dbReference>
<sequence length="355" mass="41481">MCKISVITPVYKVENYLRKCIDSILNQSFDDFELIIVDDGSPDNCGAIADDYKDKDSRVKVIHKENGGAPSARNEGIKIAKGKYLYFPDSDDWIEENYLEELYKLAVSNDANLVISGYTMEYYENNKKSSYKVSVENKVYLSREDVVNNLHLYFDNMMMAVPWNKLYKTSYIKSNELFFPNLKWDDLHFNMEVIMNINKVVISSNSGYHFFRSREGSETTTVFDGLLYQKRREQFEHILKVYRIWNVENDNIMGSIYGYYASRLVQCIQEISISNVSDKRSLIRNIIYDQFNNYAIEKGKINSKLLRLAMYPMKYKNITLCLLVGKIIGFIKNHMSNFFYKIKSITVNKAIAERS</sequence>
<evidence type="ECO:0000256" key="2">
    <source>
        <dbReference type="ARBA" id="ARBA00022679"/>
    </source>
</evidence>
<reference evidence="4 5" key="2">
    <citation type="submission" date="2009-02" db="EMBL/GenBank/DDBJ databases">
        <title>Draft genome sequence of Holdemania filiformis DSM 12042.</title>
        <authorList>
            <person name="Sudarsanam P."/>
            <person name="Ley R."/>
            <person name="Guruge J."/>
            <person name="Turnbaugh P.J."/>
            <person name="Mahowald M."/>
            <person name="Liep D."/>
            <person name="Gordon J."/>
        </authorList>
    </citation>
    <scope>NUCLEOTIDE SEQUENCE [LARGE SCALE GENOMIC DNA]</scope>
    <source>
        <strain evidence="4 5">DSM 12042</strain>
    </source>
</reference>
<evidence type="ECO:0000313" key="5">
    <source>
        <dbReference type="Proteomes" id="UP000005950"/>
    </source>
</evidence>
<dbReference type="OrthoDB" id="396512at2"/>
<dbReference type="Pfam" id="PF00535">
    <property type="entry name" value="Glycos_transf_2"/>
    <property type="match status" value="1"/>
</dbReference>
<proteinExistence type="predicted"/>
<dbReference type="PANTHER" id="PTHR22916:SF51">
    <property type="entry name" value="GLYCOSYLTRANSFERASE EPSH-RELATED"/>
    <property type="match status" value="1"/>
</dbReference>
<dbReference type="HOGENOM" id="CLU_025996_25_0_9"/>
<evidence type="ECO:0000313" key="4">
    <source>
        <dbReference type="EMBL" id="EEF67806.1"/>
    </source>
</evidence>
<accession>B9Y890</accession>
<dbReference type="Proteomes" id="UP000005950">
    <property type="component" value="Unassembled WGS sequence"/>
</dbReference>
<dbReference type="RefSeq" id="WP_006059225.1">
    <property type="nucleotide sequence ID" value="NZ_GG657556.1"/>
</dbReference>
<feature type="domain" description="Glycosyltransferase 2-like" evidence="3">
    <location>
        <begin position="5"/>
        <end position="170"/>
    </location>
</feature>
<dbReference type="STRING" id="545696.HOLDEFILI_02037"/>
<comment type="caution">
    <text evidence="4">The sequence shown here is derived from an EMBL/GenBank/DDBJ whole genome shotgun (WGS) entry which is preliminary data.</text>
</comment>
<dbReference type="InterPro" id="IPR001173">
    <property type="entry name" value="Glyco_trans_2-like"/>
</dbReference>
<reference evidence="4 5" key="1">
    <citation type="submission" date="2008-12" db="EMBL/GenBank/DDBJ databases">
        <authorList>
            <person name="Fulton L."/>
            <person name="Clifton S."/>
            <person name="Fulton B."/>
            <person name="Xu J."/>
            <person name="Minx P."/>
            <person name="Pepin K.H."/>
            <person name="Johnson M."/>
            <person name="Bhonagiri V."/>
            <person name="Nash W.E."/>
            <person name="Mardis E.R."/>
            <person name="Wilson R.K."/>
        </authorList>
    </citation>
    <scope>NUCLEOTIDE SEQUENCE [LARGE SCALE GENOMIC DNA]</scope>
    <source>
        <strain evidence="4 5">DSM 12042</strain>
    </source>
</reference>
<dbReference type="GO" id="GO:0016757">
    <property type="term" value="F:glycosyltransferase activity"/>
    <property type="evidence" value="ECO:0007669"/>
    <property type="project" value="UniProtKB-KW"/>
</dbReference>
<dbReference type="AlphaFoldDB" id="B9Y890"/>
<dbReference type="eggNOG" id="COG0463">
    <property type="taxonomic scope" value="Bacteria"/>
</dbReference>
<evidence type="ECO:0000259" key="3">
    <source>
        <dbReference type="Pfam" id="PF00535"/>
    </source>
</evidence>
<organism evidence="4 5">
    <name type="scientific">Holdemania filiformis DSM 12042</name>
    <dbReference type="NCBI Taxonomy" id="545696"/>
    <lineage>
        <taxon>Bacteria</taxon>
        <taxon>Bacillati</taxon>
        <taxon>Bacillota</taxon>
        <taxon>Erysipelotrichia</taxon>
        <taxon>Erysipelotrichales</taxon>
        <taxon>Erysipelotrichaceae</taxon>
        <taxon>Holdemania</taxon>
    </lineage>
</organism>
<gene>
    <name evidence="4" type="ORF">HOLDEFILI_02037</name>
</gene>